<keyword evidence="10" id="KW-1185">Reference proteome</keyword>
<comment type="subcellular location">
    <subcellularLocation>
        <location evidence="1">Mitochondrion matrix</location>
    </subcellularLocation>
</comment>
<dbReference type="FunFam" id="3.50.7.10:FF:000001">
    <property type="entry name" value="60 kDa chaperonin"/>
    <property type="match status" value="1"/>
</dbReference>
<dbReference type="PROSITE" id="PS00296">
    <property type="entry name" value="CHAPERONINS_CPN60"/>
    <property type="match status" value="1"/>
</dbReference>
<evidence type="ECO:0000256" key="3">
    <source>
        <dbReference type="ARBA" id="ARBA00022741"/>
    </source>
</evidence>
<organism evidence="10">
    <name type="scientific">Drosophila grimshawi</name>
    <name type="common">Hawaiian fruit fly</name>
    <name type="synonym">Idiomyia grimshawi</name>
    <dbReference type="NCBI Taxonomy" id="7222"/>
    <lineage>
        <taxon>Eukaryota</taxon>
        <taxon>Metazoa</taxon>
        <taxon>Ecdysozoa</taxon>
        <taxon>Arthropoda</taxon>
        <taxon>Hexapoda</taxon>
        <taxon>Insecta</taxon>
        <taxon>Pterygota</taxon>
        <taxon>Neoptera</taxon>
        <taxon>Endopterygota</taxon>
        <taxon>Diptera</taxon>
        <taxon>Brachycera</taxon>
        <taxon>Muscomorpha</taxon>
        <taxon>Ephydroidea</taxon>
        <taxon>Drosophilidae</taxon>
        <taxon>Drosophila</taxon>
        <taxon>Hawaiian Drosophila</taxon>
    </lineage>
</organism>
<dbReference type="AlphaFoldDB" id="B4JDN6"/>
<dbReference type="InParanoid" id="B4JDN6"/>
<evidence type="ECO:0000256" key="7">
    <source>
        <dbReference type="ARBA" id="ARBA00023186"/>
    </source>
</evidence>
<dbReference type="CDD" id="cd03344">
    <property type="entry name" value="GroEL"/>
    <property type="match status" value="1"/>
</dbReference>
<dbReference type="NCBIfam" id="NF009489">
    <property type="entry name" value="PRK12851.1"/>
    <property type="match status" value="1"/>
</dbReference>
<keyword evidence="7" id="KW-0143">Chaperone</keyword>
<dbReference type="PRINTS" id="PR00298">
    <property type="entry name" value="CHAPERONIN60"/>
</dbReference>
<dbReference type="InterPro" id="IPR002423">
    <property type="entry name" value="Cpn60/GroEL/TCP-1"/>
</dbReference>
<dbReference type="Proteomes" id="UP000001070">
    <property type="component" value="Unassembled WGS sequence"/>
</dbReference>
<dbReference type="SUPFAM" id="SSF48592">
    <property type="entry name" value="GroEL equatorial domain-like"/>
    <property type="match status" value="1"/>
</dbReference>
<keyword evidence="3" id="KW-0547">Nucleotide-binding</keyword>
<evidence type="ECO:0000256" key="1">
    <source>
        <dbReference type="ARBA" id="ARBA00004305"/>
    </source>
</evidence>
<proteinExistence type="inferred from homology"/>
<dbReference type="GO" id="GO:0005759">
    <property type="term" value="C:mitochondrial matrix"/>
    <property type="evidence" value="ECO:0007669"/>
    <property type="project" value="UniProtKB-SubCell"/>
</dbReference>
<dbReference type="KEGG" id="dgr:6562062"/>
<dbReference type="SMR" id="B4JDN6"/>
<dbReference type="GO" id="GO:0005524">
    <property type="term" value="F:ATP binding"/>
    <property type="evidence" value="ECO:0007669"/>
    <property type="project" value="UniProtKB-KW"/>
</dbReference>
<evidence type="ECO:0000313" key="9">
    <source>
        <dbReference type="EMBL" id="EDW03406.1"/>
    </source>
</evidence>
<dbReference type="EMBL" id="CH916368">
    <property type="protein sequence ID" value="EDW03406.1"/>
    <property type="molecule type" value="Genomic_DNA"/>
</dbReference>
<dbReference type="NCBIfam" id="NF000592">
    <property type="entry name" value="PRK00013.1"/>
    <property type="match status" value="1"/>
</dbReference>
<accession>B4JDN6</accession>
<evidence type="ECO:0000256" key="6">
    <source>
        <dbReference type="ARBA" id="ARBA00023128"/>
    </source>
</evidence>
<dbReference type="PANTHER" id="PTHR45633">
    <property type="entry name" value="60 KDA HEAT SHOCK PROTEIN, MITOCHONDRIAL"/>
    <property type="match status" value="1"/>
</dbReference>
<dbReference type="Gene3D" id="3.50.7.10">
    <property type="entry name" value="GroEL"/>
    <property type="match status" value="1"/>
</dbReference>
<dbReference type="FunCoup" id="B4JDN6">
    <property type="interactions" value="425"/>
</dbReference>
<dbReference type="FunFam" id="1.10.560.10:FF:000031">
    <property type="entry name" value="60 kDa heat shock protein, mitochondrial"/>
    <property type="match status" value="1"/>
</dbReference>
<dbReference type="Gene3D" id="3.30.260.10">
    <property type="entry name" value="TCP-1-like chaperonin intermediate domain"/>
    <property type="match status" value="1"/>
</dbReference>
<evidence type="ECO:0000256" key="4">
    <source>
        <dbReference type="ARBA" id="ARBA00022840"/>
    </source>
</evidence>
<dbReference type="OMA" id="LKDQHMN"/>
<dbReference type="PhylomeDB" id="B4JDN6"/>
<dbReference type="SUPFAM" id="SSF54849">
    <property type="entry name" value="GroEL-intermediate domain like"/>
    <property type="match status" value="2"/>
</dbReference>
<evidence type="ECO:0000256" key="5">
    <source>
        <dbReference type="ARBA" id="ARBA00022946"/>
    </source>
</evidence>
<keyword evidence="4" id="KW-0067">ATP-binding</keyword>
<keyword evidence="5" id="KW-0809">Transit peptide</keyword>
<protein>
    <submittedName>
        <fullName evidence="9">GH11219</fullName>
    </submittedName>
</protein>
<dbReference type="InterPro" id="IPR027413">
    <property type="entry name" value="GROEL-like_equatorial_sf"/>
</dbReference>
<evidence type="ECO:0000256" key="2">
    <source>
        <dbReference type="ARBA" id="ARBA00006607"/>
    </source>
</evidence>
<dbReference type="NCBIfam" id="TIGR02348">
    <property type="entry name" value="GroEL"/>
    <property type="match status" value="1"/>
</dbReference>
<dbReference type="GO" id="GO:0140662">
    <property type="term" value="F:ATP-dependent protein folding chaperone"/>
    <property type="evidence" value="ECO:0007669"/>
    <property type="project" value="InterPro"/>
</dbReference>
<dbReference type="InterPro" id="IPR027410">
    <property type="entry name" value="TCP-1-like_intermed_sf"/>
</dbReference>
<dbReference type="GO" id="GO:0042026">
    <property type="term" value="P:protein refolding"/>
    <property type="evidence" value="ECO:0007669"/>
    <property type="project" value="InterPro"/>
</dbReference>
<dbReference type="NCBIfam" id="NF009488">
    <property type="entry name" value="PRK12850.1"/>
    <property type="match status" value="1"/>
</dbReference>
<name>B4JDN6_DROGR</name>
<keyword evidence="6" id="KW-0496">Mitochondrion</keyword>
<dbReference type="Gene3D" id="1.10.560.10">
    <property type="entry name" value="GroEL-like equatorial domain"/>
    <property type="match status" value="1"/>
</dbReference>
<dbReference type="HOGENOM" id="CLU_016503_3_0_1"/>
<dbReference type="NCBIfam" id="NF009487">
    <property type="entry name" value="PRK12849.1"/>
    <property type="match status" value="1"/>
</dbReference>
<reference evidence="9 10" key="1">
    <citation type="journal article" date="2007" name="Nature">
        <title>Evolution of genes and genomes on the Drosophila phylogeny.</title>
        <authorList>
            <consortium name="Drosophila 12 Genomes Consortium"/>
            <person name="Clark A.G."/>
            <person name="Eisen M.B."/>
            <person name="Smith D.R."/>
            <person name="Bergman C.M."/>
            <person name="Oliver B."/>
            <person name="Markow T.A."/>
            <person name="Kaufman T.C."/>
            <person name="Kellis M."/>
            <person name="Gelbart W."/>
            <person name="Iyer V.N."/>
            <person name="Pollard D.A."/>
            <person name="Sackton T.B."/>
            <person name="Larracuente A.M."/>
            <person name="Singh N.D."/>
            <person name="Abad J.P."/>
            <person name="Abt D.N."/>
            <person name="Adryan B."/>
            <person name="Aguade M."/>
            <person name="Akashi H."/>
            <person name="Anderson W.W."/>
            <person name="Aquadro C.F."/>
            <person name="Ardell D.H."/>
            <person name="Arguello R."/>
            <person name="Artieri C.G."/>
            <person name="Barbash D.A."/>
            <person name="Barker D."/>
            <person name="Barsanti P."/>
            <person name="Batterham P."/>
            <person name="Batzoglou S."/>
            <person name="Begun D."/>
            <person name="Bhutkar A."/>
            <person name="Blanco E."/>
            <person name="Bosak S.A."/>
            <person name="Bradley R.K."/>
            <person name="Brand A.D."/>
            <person name="Brent M.R."/>
            <person name="Brooks A.N."/>
            <person name="Brown R.H."/>
            <person name="Butlin R.K."/>
            <person name="Caggese C."/>
            <person name="Calvi B.R."/>
            <person name="Bernardo de Carvalho A."/>
            <person name="Caspi A."/>
            <person name="Castrezana S."/>
            <person name="Celniker S.E."/>
            <person name="Chang J.L."/>
            <person name="Chapple C."/>
            <person name="Chatterji S."/>
            <person name="Chinwalla A."/>
            <person name="Civetta A."/>
            <person name="Clifton S.W."/>
            <person name="Comeron J.M."/>
            <person name="Costello J.C."/>
            <person name="Coyne J.A."/>
            <person name="Daub J."/>
            <person name="David R.G."/>
            <person name="Delcher A.L."/>
            <person name="Delehaunty K."/>
            <person name="Do C.B."/>
            <person name="Ebling H."/>
            <person name="Edwards K."/>
            <person name="Eickbush T."/>
            <person name="Evans J.D."/>
            <person name="Filipski A."/>
            <person name="Findeiss S."/>
            <person name="Freyhult E."/>
            <person name="Fulton L."/>
            <person name="Fulton R."/>
            <person name="Garcia A.C."/>
            <person name="Gardiner A."/>
            <person name="Garfield D.A."/>
            <person name="Garvin B.E."/>
            <person name="Gibson G."/>
            <person name="Gilbert D."/>
            <person name="Gnerre S."/>
            <person name="Godfrey J."/>
            <person name="Good R."/>
            <person name="Gotea V."/>
            <person name="Gravely B."/>
            <person name="Greenberg A.J."/>
            <person name="Griffiths-Jones S."/>
            <person name="Gross S."/>
            <person name="Guigo R."/>
            <person name="Gustafson E.A."/>
            <person name="Haerty W."/>
            <person name="Hahn M.W."/>
            <person name="Halligan D.L."/>
            <person name="Halpern A.L."/>
            <person name="Halter G.M."/>
            <person name="Han M.V."/>
            <person name="Heger A."/>
            <person name="Hillier L."/>
            <person name="Hinrichs A.S."/>
            <person name="Holmes I."/>
            <person name="Hoskins R.A."/>
            <person name="Hubisz M.J."/>
            <person name="Hultmark D."/>
            <person name="Huntley M.A."/>
            <person name="Jaffe D.B."/>
            <person name="Jagadeeshan S."/>
            <person name="Jeck W.R."/>
            <person name="Johnson J."/>
            <person name="Jones C.D."/>
            <person name="Jordan W.C."/>
            <person name="Karpen G.H."/>
            <person name="Kataoka E."/>
            <person name="Keightley P.D."/>
            <person name="Kheradpour P."/>
            <person name="Kirkness E.F."/>
            <person name="Koerich L.B."/>
            <person name="Kristiansen K."/>
            <person name="Kudrna D."/>
            <person name="Kulathinal R.J."/>
            <person name="Kumar S."/>
            <person name="Kwok R."/>
            <person name="Lander E."/>
            <person name="Langley C.H."/>
            <person name="Lapoint R."/>
            <person name="Lazzaro B.P."/>
            <person name="Lee S.J."/>
            <person name="Levesque L."/>
            <person name="Li R."/>
            <person name="Lin C.F."/>
            <person name="Lin M.F."/>
            <person name="Lindblad-Toh K."/>
            <person name="Llopart A."/>
            <person name="Long M."/>
            <person name="Low L."/>
            <person name="Lozovsky E."/>
            <person name="Lu J."/>
            <person name="Luo M."/>
            <person name="Machado C.A."/>
            <person name="Makalowski W."/>
            <person name="Marzo M."/>
            <person name="Matsuda M."/>
            <person name="Matzkin L."/>
            <person name="McAllister B."/>
            <person name="McBride C.S."/>
            <person name="McKernan B."/>
            <person name="McKernan K."/>
            <person name="Mendez-Lago M."/>
            <person name="Minx P."/>
            <person name="Mollenhauer M.U."/>
            <person name="Montooth K."/>
            <person name="Mount S.M."/>
            <person name="Mu X."/>
            <person name="Myers E."/>
            <person name="Negre B."/>
            <person name="Newfeld S."/>
            <person name="Nielsen R."/>
            <person name="Noor M.A."/>
            <person name="O'Grady P."/>
            <person name="Pachter L."/>
            <person name="Papaceit M."/>
            <person name="Parisi M.J."/>
            <person name="Parisi M."/>
            <person name="Parts L."/>
            <person name="Pedersen J.S."/>
            <person name="Pesole G."/>
            <person name="Phillippy A.M."/>
            <person name="Ponting C.P."/>
            <person name="Pop M."/>
            <person name="Porcelli D."/>
            <person name="Powell J.R."/>
            <person name="Prohaska S."/>
            <person name="Pruitt K."/>
            <person name="Puig M."/>
            <person name="Quesneville H."/>
            <person name="Ram K.R."/>
            <person name="Rand D."/>
            <person name="Rasmussen M.D."/>
            <person name="Reed L.K."/>
            <person name="Reenan R."/>
            <person name="Reily A."/>
            <person name="Remington K.A."/>
            <person name="Rieger T.T."/>
            <person name="Ritchie M.G."/>
            <person name="Robin C."/>
            <person name="Rogers Y.H."/>
            <person name="Rohde C."/>
            <person name="Rozas J."/>
            <person name="Rubenfield M.J."/>
            <person name="Ruiz A."/>
            <person name="Russo S."/>
            <person name="Salzberg S.L."/>
            <person name="Sanchez-Gracia A."/>
            <person name="Saranga D.J."/>
            <person name="Sato H."/>
            <person name="Schaeffer S.W."/>
            <person name="Schatz M.C."/>
            <person name="Schlenke T."/>
            <person name="Schwartz R."/>
            <person name="Segarra C."/>
            <person name="Singh R.S."/>
            <person name="Sirot L."/>
            <person name="Sirota M."/>
            <person name="Sisneros N.B."/>
            <person name="Smith C.D."/>
            <person name="Smith T.F."/>
            <person name="Spieth J."/>
            <person name="Stage D.E."/>
            <person name="Stark A."/>
            <person name="Stephan W."/>
            <person name="Strausberg R.L."/>
            <person name="Strempel S."/>
            <person name="Sturgill D."/>
            <person name="Sutton G."/>
            <person name="Sutton G.G."/>
            <person name="Tao W."/>
            <person name="Teichmann S."/>
            <person name="Tobari Y.N."/>
            <person name="Tomimura Y."/>
            <person name="Tsolas J.M."/>
            <person name="Valente V.L."/>
            <person name="Venter E."/>
            <person name="Venter J.C."/>
            <person name="Vicario S."/>
            <person name="Vieira F.G."/>
            <person name="Vilella A.J."/>
            <person name="Villasante A."/>
            <person name="Walenz B."/>
            <person name="Wang J."/>
            <person name="Wasserman M."/>
            <person name="Watts T."/>
            <person name="Wilson D."/>
            <person name="Wilson R.K."/>
            <person name="Wing R.A."/>
            <person name="Wolfner M.F."/>
            <person name="Wong A."/>
            <person name="Wong G.K."/>
            <person name="Wu C.I."/>
            <person name="Wu G."/>
            <person name="Yamamoto D."/>
            <person name="Yang H.P."/>
            <person name="Yang S.P."/>
            <person name="Yorke J.A."/>
            <person name="Yoshida K."/>
            <person name="Zdobnov E."/>
            <person name="Zhang P."/>
            <person name="Zhang Y."/>
            <person name="Zimin A.V."/>
            <person name="Baldwin J."/>
            <person name="Abdouelleil A."/>
            <person name="Abdulkadir J."/>
            <person name="Abebe A."/>
            <person name="Abera B."/>
            <person name="Abreu J."/>
            <person name="Acer S.C."/>
            <person name="Aftuck L."/>
            <person name="Alexander A."/>
            <person name="An P."/>
            <person name="Anderson E."/>
            <person name="Anderson S."/>
            <person name="Arachi H."/>
            <person name="Azer M."/>
            <person name="Bachantsang P."/>
            <person name="Barry A."/>
            <person name="Bayul T."/>
            <person name="Berlin A."/>
            <person name="Bessette D."/>
            <person name="Bloom T."/>
            <person name="Blye J."/>
            <person name="Boguslavskiy L."/>
            <person name="Bonnet C."/>
            <person name="Boukhgalter B."/>
            <person name="Bourzgui I."/>
            <person name="Brown A."/>
            <person name="Cahill P."/>
            <person name="Channer S."/>
            <person name="Cheshatsang Y."/>
            <person name="Chuda L."/>
            <person name="Citroen M."/>
            <person name="Collymore A."/>
            <person name="Cooke P."/>
            <person name="Costello M."/>
            <person name="D'Aco K."/>
            <person name="Daza R."/>
            <person name="De Haan G."/>
            <person name="DeGray S."/>
            <person name="DeMaso C."/>
            <person name="Dhargay N."/>
            <person name="Dooley K."/>
            <person name="Dooley E."/>
            <person name="Doricent M."/>
            <person name="Dorje P."/>
            <person name="Dorjee K."/>
            <person name="Dupes A."/>
            <person name="Elong R."/>
            <person name="Falk J."/>
            <person name="Farina A."/>
            <person name="Faro S."/>
            <person name="Ferguson D."/>
            <person name="Fisher S."/>
            <person name="Foley C.D."/>
            <person name="Franke A."/>
            <person name="Friedrich D."/>
            <person name="Gadbois L."/>
            <person name="Gearin G."/>
            <person name="Gearin C.R."/>
            <person name="Giannoukos G."/>
            <person name="Goode T."/>
            <person name="Graham J."/>
            <person name="Grandbois E."/>
            <person name="Grewal S."/>
            <person name="Gyaltsen K."/>
            <person name="Hafez N."/>
            <person name="Hagos B."/>
            <person name="Hall J."/>
            <person name="Henson C."/>
            <person name="Hollinger A."/>
            <person name="Honan T."/>
            <person name="Huard M.D."/>
            <person name="Hughes L."/>
            <person name="Hurhula B."/>
            <person name="Husby M.E."/>
            <person name="Kamat A."/>
            <person name="Kanga B."/>
            <person name="Kashin S."/>
            <person name="Khazanovich D."/>
            <person name="Kisner P."/>
            <person name="Lance K."/>
            <person name="Lara M."/>
            <person name="Lee W."/>
            <person name="Lennon N."/>
            <person name="Letendre F."/>
            <person name="LeVine R."/>
            <person name="Lipovsky A."/>
            <person name="Liu X."/>
            <person name="Liu J."/>
            <person name="Liu S."/>
            <person name="Lokyitsang T."/>
            <person name="Lokyitsang Y."/>
            <person name="Lubonja R."/>
            <person name="Lui A."/>
            <person name="MacDonald P."/>
            <person name="Magnisalis V."/>
            <person name="Maru K."/>
            <person name="Matthews C."/>
            <person name="McCusker W."/>
            <person name="McDonough S."/>
            <person name="Mehta T."/>
            <person name="Meldrim J."/>
            <person name="Meneus L."/>
            <person name="Mihai O."/>
            <person name="Mihalev A."/>
            <person name="Mihova T."/>
            <person name="Mittelman R."/>
            <person name="Mlenga V."/>
            <person name="Montmayeur A."/>
            <person name="Mulrain L."/>
            <person name="Navidi A."/>
            <person name="Naylor J."/>
            <person name="Negash T."/>
            <person name="Nguyen T."/>
            <person name="Nguyen N."/>
            <person name="Nicol R."/>
            <person name="Norbu C."/>
            <person name="Norbu N."/>
            <person name="Novod N."/>
            <person name="O'Neill B."/>
            <person name="Osman S."/>
            <person name="Markiewicz E."/>
            <person name="Oyono O.L."/>
            <person name="Patti C."/>
            <person name="Phunkhang P."/>
            <person name="Pierre F."/>
            <person name="Priest M."/>
            <person name="Raghuraman S."/>
            <person name="Rege F."/>
            <person name="Reyes R."/>
            <person name="Rise C."/>
            <person name="Rogov P."/>
            <person name="Ross K."/>
            <person name="Ryan E."/>
            <person name="Settipalli S."/>
            <person name="Shea T."/>
            <person name="Sherpa N."/>
            <person name="Shi L."/>
            <person name="Shih D."/>
            <person name="Sparrow T."/>
            <person name="Spaulding J."/>
            <person name="Stalker J."/>
            <person name="Stange-Thomann N."/>
            <person name="Stavropoulos S."/>
            <person name="Stone C."/>
            <person name="Strader C."/>
            <person name="Tesfaye S."/>
            <person name="Thomson T."/>
            <person name="Thoulutsang Y."/>
            <person name="Thoulutsang D."/>
            <person name="Topham K."/>
            <person name="Topping I."/>
            <person name="Tsamla T."/>
            <person name="Vassiliev H."/>
            <person name="Vo A."/>
            <person name="Wangchuk T."/>
            <person name="Wangdi T."/>
            <person name="Weiand M."/>
            <person name="Wilkinson J."/>
            <person name="Wilson A."/>
            <person name="Yadav S."/>
            <person name="Young G."/>
            <person name="Yu Q."/>
            <person name="Zembek L."/>
            <person name="Zhong D."/>
            <person name="Zimmer A."/>
            <person name="Zwirko Z."/>
            <person name="Jaffe D.B."/>
            <person name="Alvarez P."/>
            <person name="Brockman W."/>
            <person name="Butler J."/>
            <person name="Chin C."/>
            <person name="Gnerre S."/>
            <person name="Grabherr M."/>
            <person name="Kleber M."/>
            <person name="Mauceli E."/>
            <person name="MacCallum I."/>
        </authorList>
    </citation>
    <scope>NUCLEOTIDE SEQUENCE [LARGE SCALE GENOMIC DNA]</scope>
    <source>
        <strain evidence="10">Tucson 15287-2541.00</strain>
    </source>
</reference>
<dbReference type="InterPro" id="IPR018370">
    <property type="entry name" value="Chaperonin_Cpn60_CS"/>
</dbReference>
<dbReference type="Pfam" id="PF00118">
    <property type="entry name" value="Cpn60_TCP1"/>
    <property type="match status" value="1"/>
</dbReference>
<evidence type="ECO:0000313" key="10">
    <source>
        <dbReference type="Proteomes" id="UP000001070"/>
    </source>
</evidence>
<dbReference type="STRING" id="7222.B4JDN6"/>
<dbReference type="eggNOG" id="KOG0356">
    <property type="taxonomic scope" value="Eukaryota"/>
</dbReference>
<comment type="similarity">
    <text evidence="2 8">Belongs to the chaperonin (HSP60) family.</text>
</comment>
<dbReference type="InterPro" id="IPR027409">
    <property type="entry name" value="GroEL-like_apical_dom_sf"/>
</dbReference>
<evidence type="ECO:0000256" key="8">
    <source>
        <dbReference type="RuleBase" id="RU000418"/>
    </source>
</evidence>
<dbReference type="InterPro" id="IPR001844">
    <property type="entry name" value="Cpn60/GroEL"/>
</dbReference>
<sequence length="626" mass="66798">MFRSYVRESIRSSRAFARAYSKAVTFGAEARARMLHGVDVLADAVAVTLGPKGRCVILERPWTSPKITKDGVSVARAISLKDQHMQIGARLVQDVADSTNQTAGDGTTTATVLARSIAKEGSQHITRGANPIEIRRGVMLAVDHVRQELQQMSRAVETRDEIEQVATISANGDSEIGKLIAQATDHVGTTGTITVKEGKRLKDELEVLQGMQFDKGYISPFFVNTPKGAKVEYTNAYVLITLKKIKSLKQIVRGLEQTLRQRRPLLIIAEDLDGEALNALVLNRLKTGLQVCAVKAPAYGEYRKQLLGDIAAATGATIFGNDNDYAKIEDAKLKDFGEVGELIVTKDSTMLMEGKGTPETLKRRIQELQDELDDPATKPEQKVRLRARISTLTNGVAVIHIGGTSEVEVGEKKDRVNDALNATRAAIEEGIVPGGGTALLRCIPRLQQLEPDNEDLAQGIAIVCKALRMPCMTIANNAGVNAAMVVAKVMNGSGDFGYDAMRDEYGDLIDKGIIDPTKVVRTAIQDAAGVASMLSTTEVVITEVLTQSALNALGDGGGGAGLEEALGGLDLGGMGGMDALAALGGMGMDEMGAMDGISKAAEMNDAVKSIPGMENVEVHDIDSSQM</sequence>
<dbReference type="SUPFAM" id="SSF52029">
    <property type="entry name" value="GroEL apical domain-like"/>
    <property type="match status" value="1"/>
</dbReference>
<gene>
    <name evidence="9" type="primary">Dgri\GH11219</name>
    <name evidence="9" type="ORF">Dgri_GH11219</name>
</gene>
<dbReference type="OrthoDB" id="7845221at2759"/>